<dbReference type="Gene3D" id="2.60.260.20">
    <property type="entry name" value="Urease metallochaperone UreE, N-terminal domain"/>
    <property type="match status" value="2"/>
</dbReference>
<dbReference type="PANTHER" id="PTHR24078">
    <property type="entry name" value="DNAJ HOMOLOG SUBFAMILY C MEMBER"/>
    <property type="match status" value="1"/>
</dbReference>
<protein>
    <submittedName>
        <fullName evidence="5">Uncharacterized protein LOC132803833</fullName>
    </submittedName>
</protein>
<reference evidence="5" key="1">
    <citation type="submission" date="2025-08" db="UniProtKB">
        <authorList>
            <consortium name="RefSeq"/>
        </authorList>
    </citation>
    <scope>IDENTIFICATION</scope>
    <source>
        <tissue evidence="5">Seedling</tissue>
    </source>
</reference>
<evidence type="ECO:0000313" key="5">
    <source>
        <dbReference type="RefSeq" id="XP_060673447.1"/>
    </source>
</evidence>
<evidence type="ECO:0000259" key="3">
    <source>
        <dbReference type="Pfam" id="PF01556"/>
    </source>
</evidence>
<evidence type="ECO:0000256" key="2">
    <source>
        <dbReference type="SAM" id="MobiDB-lite"/>
    </source>
</evidence>
<dbReference type="InterPro" id="IPR051339">
    <property type="entry name" value="DnaJ_subfamily_B"/>
</dbReference>
<feature type="compositionally biased region" description="Low complexity" evidence="2">
    <location>
        <begin position="187"/>
        <end position="203"/>
    </location>
</feature>
<gene>
    <name evidence="5" type="primary">LOC132803833</name>
</gene>
<accession>A0ABM4A9P0</accession>
<feature type="compositionally biased region" description="Low complexity" evidence="2">
    <location>
        <begin position="122"/>
        <end position="149"/>
    </location>
</feature>
<dbReference type="InterPro" id="IPR008971">
    <property type="entry name" value="HSP40/DnaJ_pept-bd"/>
</dbReference>
<feature type="compositionally biased region" description="Low complexity" evidence="2">
    <location>
        <begin position="85"/>
        <end position="94"/>
    </location>
</feature>
<feature type="compositionally biased region" description="Basic residues" evidence="2">
    <location>
        <begin position="104"/>
        <end position="119"/>
    </location>
</feature>
<evidence type="ECO:0000256" key="1">
    <source>
        <dbReference type="ARBA" id="ARBA00023186"/>
    </source>
</evidence>
<organism evidence="4 5">
    <name type="scientific">Ziziphus jujuba</name>
    <name type="common">Chinese jujube</name>
    <name type="synonym">Ziziphus sativa</name>
    <dbReference type="NCBI Taxonomy" id="326968"/>
    <lineage>
        <taxon>Eukaryota</taxon>
        <taxon>Viridiplantae</taxon>
        <taxon>Streptophyta</taxon>
        <taxon>Embryophyta</taxon>
        <taxon>Tracheophyta</taxon>
        <taxon>Spermatophyta</taxon>
        <taxon>Magnoliopsida</taxon>
        <taxon>eudicotyledons</taxon>
        <taxon>Gunneridae</taxon>
        <taxon>Pentapetalae</taxon>
        <taxon>rosids</taxon>
        <taxon>fabids</taxon>
        <taxon>Rosales</taxon>
        <taxon>Rhamnaceae</taxon>
        <taxon>Paliureae</taxon>
        <taxon>Ziziphus</taxon>
    </lineage>
</organism>
<keyword evidence="1" id="KW-0143">Chaperone</keyword>
<dbReference type="GeneID" id="132803833"/>
<proteinExistence type="predicted"/>
<feature type="compositionally biased region" description="Basic and acidic residues" evidence="2">
    <location>
        <begin position="43"/>
        <end position="64"/>
    </location>
</feature>
<dbReference type="SUPFAM" id="SSF49493">
    <property type="entry name" value="HSP40/DnaJ peptide-binding domain"/>
    <property type="match status" value="2"/>
</dbReference>
<dbReference type="PANTHER" id="PTHR24078:SF574">
    <property type="entry name" value="CHAPERONE DNAJ C-TERMINAL DOMAIN-CONTAINING PROTEIN"/>
    <property type="match status" value="1"/>
</dbReference>
<feature type="region of interest" description="Disordered" evidence="2">
    <location>
        <begin position="82"/>
        <end position="150"/>
    </location>
</feature>
<feature type="domain" description="Chaperone DnaJ C-terminal" evidence="3">
    <location>
        <begin position="230"/>
        <end position="387"/>
    </location>
</feature>
<sequence length="406" mass="45689">MVDFLCIASILNFSKTYKHILRKWHSKTSKEAAVEIDQPTFKPNKEIPHQDHHQQLGDERENKKAMHGMNCSFRCGNRNIQFDDPTTTPTTTISKEGHHDHDHHDHHHHKHKHKKHHRKSENNNNNSSNNPLSSSSSSSLSRTSSSCQKSHSHNKIFSCTCGKSSPFPEHNIVNDQSSKNGTEHRSSSSPLPSISRNNSSNNSCWKRSTTPIMFSNSSGMSGMLKLPPIQRQLECSLEELCYGCEKKIKITRDILKKTGEIVQEEELLTIQVNPGWKKGTKITFEGMGNEKPGTYPADITFVIAEKRHPVFRREGDDLELAVEIPLVEALTGCSLSIPLLGGENMSLQIDDIIVPGYEKIIPGQGMPNSKDEGKRANMKLTFLVDFPKQLTDQQRSDIISILQDSN</sequence>
<dbReference type="CDD" id="cd10747">
    <property type="entry name" value="DnaJ_C"/>
    <property type="match status" value="1"/>
</dbReference>
<feature type="region of interest" description="Disordered" evidence="2">
    <location>
        <begin position="40"/>
        <end position="64"/>
    </location>
</feature>
<dbReference type="InterPro" id="IPR002939">
    <property type="entry name" value="DnaJ_C"/>
</dbReference>
<dbReference type="Pfam" id="PF01556">
    <property type="entry name" value="DnaJ_C"/>
    <property type="match status" value="1"/>
</dbReference>
<feature type="region of interest" description="Disordered" evidence="2">
    <location>
        <begin position="170"/>
        <end position="206"/>
    </location>
</feature>
<keyword evidence="4" id="KW-1185">Reference proteome</keyword>
<dbReference type="Proteomes" id="UP001652623">
    <property type="component" value="Chromosome 5"/>
</dbReference>
<name>A0ABM4A9P0_ZIZJJ</name>
<evidence type="ECO:0000313" key="4">
    <source>
        <dbReference type="Proteomes" id="UP001652623"/>
    </source>
</evidence>
<dbReference type="RefSeq" id="XP_060673447.1">
    <property type="nucleotide sequence ID" value="XM_060817464.1"/>
</dbReference>